<dbReference type="RefSeq" id="WP_152826274.1">
    <property type="nucleotide sequence ID" value="NZ_WHUT02000005.1"/>
</dbReference>
<dbReference type="EMBL" id="WHUT02000005">
    <property type="protein sequence ID" value="NUB44862.1"/>
    <property type="molecule type" value="Genomic_DNA"/>
</dbReference>
<evidence type="ECO:0000313" key="5">
    <source>
        <dbReference type="EMBL" id="NUB44862.1"/>
    </source>
</evidence>
<sequence length="425" mass="44909">MTEDMLARRARLMGPNVPTFYRNPVHLVRGQGVWLWDAAGKRYLDCYNNVAHVGHCHPRVVAAIAGQAAVLNTHTRYLHDNVLDYIERLTGHLGHGISQAIMTCTGSEANDIALRMAQAVTGKTGIIATDNTYHGNTAAVSALSTRRPPIGGYPGHVRFVPAPDSLRPVGGSVDGQAQAFAAHVARAIAELEAAGHGFSGMILCPVFANEGLPAVAPGFLDPTVAVIRKAGGLVIADEVQPGFGRVGSHFWGHDWLGFAPDVVTVGKPMANGHPVGAVLARPDVMGAFREAFGYFNTFGGNPVSAAACLAVLDVMADEGLQAQAATVSAHVMDRMRALRHPLLAEVRGAGLFFGAEFVLDDAMTPATAFVADLVEAMVARGFLLNRIGRGANTLKIRPPLVFSLENADSLIDALEQALRETPVAA</sequence>
<dbReference type="Gene3D" id="3.90.1150.10">
    <property type="entry name" value="Aspartate Aminotransferase, domain 1"/>
    <property type="match status" value="1"/>
</dbReference>
<reference evidence="5" key="1">
    <citation type="submission" date="2020-05" db="EMBL/GenBank/DDBJ databases">
        <title>Fertoebacter nigrum gen. nov., sp. nov., a new member of the family Rhodobacteraceae.</title>
        <authorList>
            <person name="Szuroczki S."/>
            <person name="Abbaszade G."/>
            <person name="Buni D."/>
            <person name="Schumann P."/>
            <person name="Toth E."/>
        </authorList>
    </citation>
    <scope>NUCLEOTIDE SEQUENCE</scope>
    <source>
        <strain evidence="5">RG-N-1a</strain>
    </source>
</reference>
<evidence type="ECO:0000313" key="6">
    <source>
        <dbReference type="Proteomes" id="UP000484076"/>
    </source>
</evidence>
<dbReference type="AlphaFoldDB" id="A0A8X8GXE6"/>
<dbReference type="PROSITE" id="PS00600">
    <property type="entry name" value="AA_TRANSFER_CLASS_3"/>
    <property type="match status" value="1"/>
</dbReference>
<keyword evidence="6" id="KW-1185">Reference proteome</keyword>
<dbReference type="InterPro" id="IPR015424">
    <property type="entry name" value="PyrdxlP-dep_Trfase"/>
</dbReference>
<comment type="cofactor">
    <cofactor evidence="1">
        <name>pyridoxal 5'-phosphate</name>
        <dbReference type="ChEBI" id="CHEBI:597326"/>
    </cofactor>
</comment>
<evidence type="ECO:0000256" key="4">
    <source>
        <dbReference type="RuleBase" id="RU003560"/>
    </source>
</evidence>
<protein>
    <submittedName>
        <fullName evidence="5">Aspartate aminotransferase family protein</fullName>
    </submittedName>
</protein>
<dbReference type="InterPro" id="IPR015421">
    <property type="entry name" value="PyrdxlP-dep_Trfase_major"/>
</dbReference>
<dbReference type="GO" id="GO:0008483">
    <property type="term" value="F:transaminase activity"/>
    <property type="evidence" value="ECO:0007669"/>
    <property type="project" value="UniProtKB-KW"/>
</dbReference>
<gene>
    <name evidence="5" type="ORF">GEU84_010740</name>
</gene>
<dbReference type="CDD" id="cd00610">
    <property type="entry name" value="OAT_like"/>
    <property type="match status" value="1"/>
</dbReference>
<dbReference type="PIRSF" id="PIRSF000521">
    <property type="entry name" value="Transaminase_4ab_Lys_Orn"/>
    <property type="match status" value="1"/>
</dbReference>
<organism evidence="5 6">
    <name type="scientific">Fertoeibacter niger</name>
    <dbReference type="NCBI Taxonomy" id="2656921"/>
    <lineage>
        <taxon>Bacteria</taxon>
        <taxon>Pseudomonadati</taxon>
        <taxon>Pseudomonadota</taxon>
        <taxon>Alphaproteobacteria</taxon>
        <taxon>Rhodobacterales</taxon>
        <taxon>Paracoccaceae</taxon>
        <taxon>Fertoeibacter</taxon>
    </lineage>
</organism>
<accession>A0A8X8GXE6</accession>
<dbReference type="SUPFAM" id="SSF53383">
    <property type="entry name" value="PLP-dependent transferases"/>
    <property type="match status" value="1"/>
</dbReference>
<comment type="similarity">
    <text evidence="2 4">Belongs to the class-III pyridoxal-phosphate-dependent aminotransferase family.</text>
</comment>
<name>A0A8X8GXE6_9RHOB</name>
<evidence type="ECO:0000256" key="3">
    <source>
        <dbReference type="ARBA" id="ARBA00022898"/>
    </source>
</evidence>
<keyword evidence="5" id="KW-0032">Aminotransferase</keyword>
<evidence type="ECO:0000256" key="1">
    <source>
        <dbReference type="ARBA" id="ARBA00001933"/>
    </source>
</evidence>
<dbReference type="Gene3D" id="3.40.640.10">
    <property type="entry name" value="Type I PLP-dependent aspartate aminotransferase-like (Major domain)"/>
    <property type="match status" value="1"/>
</dbReference>
<dbReference type="GO" id="GO:0030170">
    <property type="term" value="F:pyridoxal phosphate binding"/>
    <property type="evidence" value="ECO:0007669"/>
    <property type="project" value="InterPro"/>
</dbReference>
<dbReference type="Proteomes" id="UP000484076">
    <property type="component" value="Unassembled WGS sequence"/>
</dbReference>
<comment type="caution">
    <text evidence="5">The sequence shown here is derived from an EMBL/GenBank/DDBJ whole genome shotgun (WGS) entry which is preliminary data.</text>
</comment>
<dbReference type="PANTHER" id="PTHR45688">
    <property type="match status" value="1"/>
</dbReference>
<dbReference type="Pfam" id="PF00202">
    <property type="entry name" value="Aminotran_3"/>
    <property type="match status" value="1"/>
</dbReference>
<dbReference type="PANTHER" id="PTHR45688:SF13">
    <property type="entry name" value="ALANINE--GLYOXYLATE AMINOTRANSFERASE 2-LIKE"/>
    <property type="match status" value="1"/>
</dbReference>
<dbReference type="InterPro" id="IPR049704">
    <property type="entry name" value="Aminotrans_3_PPA_site"/>
</dbReference>
<proteinExistence type="inferred from homology"/>
<dbReference type="InterPro" id="IPR015422">
    <property type="entry name" value="PyrdxlP-dep_Trfase_small"/>
</dbReference>
<dbReference type="InterPro" id="IPR005814">
    <property type="entry name" value="Aminotrans_3"/>
</dbReference>
<keyword evidence="5" id="KW-0808">Transferase</keyword>
<keyword evidence="3 4" id="KW-0663">Pyridoxal phosphate</keyword>
<evidence type="ECO:0000256" key="2">
    <source>
        <dbReference type="ARBA" id="ARBA00008954"/>
    </source>
</evidence>